<dbReference type="Pfam" id="PF02721">
    <property type="entry name" value="DUF223"/>
    <property type="match status" value="1"/>
</dbReference>
<gene>
    <name evidence="4" type="primary">LOC104738222</name>
</gene>
<dbReference type="CDD" id="cd04480">
    <property type="entry name" value="RPA1_DBD_A_like"/>
    <property type="match status" value="1"/>
</dbReference>
<proteinExistence type="predicted"/>
<reference evidence="3" key="1">
    <citation type="journal article" date="2014" name="Nat. Commun.">
        <title>The emerging biofuel crop Camelina sativa retains a highly undifferentiated hexaploid genome structure.</title>
        <authorList>
            <person name="Kagale S."/>
            <person name="Koh C."/>
            <person name="Nixon J."/>
            <person name="Bollina V."/>
            <person name="Clarke W.E."/>
            <person name="Tuteja R."/>
            <person name="Spillane C."/>
            <person name="Robinson S.J."/>
            <person name="Links M.G."/>
            <person name="Clarke C."/>
            <person name="Higgins E.E."/>
            <person name="Huebert T."/>
            <person name="Sharpe A.G."/>
            <person name="Parkin I.A."/>
        </authorList>
    </citation>
    <scope>NUCLEOTIDE SEQUENCE [LARGE SCALE GENOMIC DNA]</scope>
    <source>
        <strain evidence="3">cv. DH55</strain>
    </source>
</reference>
<accession>A0ABM0VIJ1</accession>
<dbReference type="InterPro" id="IPR003871">
    <property type="entry name" value="RFA1B/D_OB_1st"/>
</dbReference>
<dbReference type="CDD" id="cd04481">
    <property type="entry name" value="RPA1_DBD_B_like"/>
    <property type="match status" value="1"/>
</dbReference>
<dbReference type="InterPro" id="IPR012340">
    <property type="entry name" value="NA-bd_OB-fold"/>
</dbReference>
<name>A0ABM0VIJ1_CAMSA</name>
<evidence type="ECO:0000259" key="2">
    <source>
        <dbReference type="Pfam" id="PF02721"/>
    </source>
</evidence>
<dbReference type="RefSeq" id="XP_010456729.1">
    <property type="nucleotide sequence ID" value="XM_010458427.1"/>
</dbReference>
<dbReference type="Gene3D" id="2.40.50.140">
    <property type="entry name" value="Nucleic acid-binding proteins"/>
    <property type="match status" value="2"/>
</dbReference>
<organism evidence="3 4">
    <name type="scientific">Camelina sativa</name>
    <name type="common">False flax</name>
    <name type="synonym">Myagrum sativum</name>
    <dbReference type="NCBI Taxonomy" id="90675"/>
    <lineage>
        <taxon>Eukaryota</taxon>
        <taxon>Viridiplantae</taxon>
        <taxon>Streptophyta</taxon>
        <taxon>Embryophyta</taxon>
        <taxon>Tracheophyta</taxon>
        <taxon>Spermatophyta</taxon>
        <taxon>Magnoliopsida</taxon>
        <taxon>eudicotyledons</taxon>
        <taxon>Gunneridae</taxon>
        <taxon>Pentapetalae</taxon>
        <taxon>rosids</taxon>
        <taxon>malvids</taxon>
        <taxon>Brassicales</taxon>
        <taxon>Brassicaceae</taxon>
        <taxon>Camelineae</taxon>
        <taxon>Camelina</taxon>
    </lineage>
</organism>
<feature type="region of interest" description="Disordered" evidence="1">
    <location>
        <begin position="376"/>
        <end position="404"/>
    </location>
</feature>
<dbReference type="SUPFAM" id="SSF50249">
    <property type="entry name" value="Nucleic acid-binding proteins"/>
    <property type="match status" value="2"/>
</dbReference>
<sequence>MAATNVFTSLATTKSFKTTWKIQVKIVHSWKQYTSFSGETLEVILAYVDGTLIHATIKKNQVNKFFWMIIAGEWRIIENFQLTKSMGKYRATNHAFKMSLTNSTIISRSPALSDDWYFDFKSFDEITAEGDLSDNILIDVGQVVKIGAMITHDVNGKISKRLEVVLRDTSDNRLSCTLWGRFADIMWSACEQAGNQMVTCLLRLAKINTFNGVKSISNAYDMSLLIINPDYPAVQDFIARLPRDEVTIAVLQPKPVGPKNDTKVDYFNRVEKKTISEFLETTTEGKFKIFGKIFNIDMDYGWYYFTCVKCDKTAYLVPKKEYDAKSKIKTRLFSCKKCNEITSNVLPSETYHVDNIEDSEQALDSSAVVSNDQVEIDDGIGTSNTTPSSKRKEGESDDLLEQSSSSKKFCVKSIGLKIEKEADEEDGKA</sequence>
<keyword evidence="3" id="KW-1185">Reference proteome</keyword>
<dbReference type="Proteomes" id="UP000694864">
    <property type="component" value="Chromosome 13"/>
</dbReference>
<evidence type="ECO:0000313" key="4">
    <source>
        <dbReference type="RefSeq" id="XP_010456729.1"/>
    </source>
</evidence>
<evidence type="ECO:0000313" key="3">
    <source>
        <dbReference type="Proteomes" id="UP000694864"/>
    </source>
</evidence>
<dbReference type="PANTHER" id="PTHR47165:SF4">
    <property type="entry name" value="OS03G0429900 PROTEIN"/>
    <property type="match status" value="1"/>
</dbReference>
<dbReference type="PANTHER" id="PTHR47165">
    <property type="entry name" value="OS03G0429900 PROTEIN"/>
    <property type="match status" value="1"/>
</dbReference>
<feature type="domain" description="Replication protein A 70 kDa DNA-binding subunit B/D first OB fold" evidence="2">
    <location>
        <begin position="7"/>
        <end position="108"/>
    </location>
</feature>
<evidence type="ECO:0000256" key="1">
    <source>
        <dbReference type="SAM" id="MobiDB-lite"/>
    </source>
</evidence>
<dbReference type="GeneID" id="104738222"/>
<reference evidence="4" key="2">
    <citation type="submission" date="2025-08" db="UniProtKB">
        <authorList>
            <consortium name="RefSeq"/>
        </authorList>
    </citation>
    <scope>IDENTIFICATION</scope>
    <source>
        <tissue evidence="4">Leaf</tissue>
    </source>
</reference>
<protein>
    <submittedName>
        <fullName evidence="4">Uncharacterized protein LOC104738222</fullName>
    </submittedName>
</protein>